<dbReference type="InterPro" id="IPR036770">
    <property type="entry name" value="Ankyrin_rpt-contain_sf"/>
</dbReference>
<accession>A0A0C5AZ39</accession>
<protein>
    <submittedName>
        <fullName evidence="2">MGF 360-1L</fullName>
    </submittedName>
</protein>
<evidence type="ECO:0000313" key="2">
    <source>
        <dbReference type="EMBL" id="AJL34172.1"/>
    </source>
</evidence>
<dbReference type="RefSeq" id="YP_009702892.1">
    <property type="nucleotide sequence ID" value="NC_044945.1"/>
</dbReference>
<dbReference type="SUPFAM" id="SSF48403">
    <property type="entry name" value="Ankyrin repeat"/>
    <property type="match status" value="1"/>
</dbReference>
<evidence type="ECO:0000313" key="3">
    <source>
        <dbReference type="Proteomes" id="UP000105860"/>
    </source>
</evidence>
<dbReference type="Pfam" id="PF01671">
    <property type="entry name" value="ASFV_360"/>
    <property type="match status" value="1"/>
</dbReference>
<evidence type="ECO:0000256" key="1">
    <source>
        <dbReference type="ARBA" id="ARBA00004082"/>
    </source>
</evidence>
<dbReference type="GO" id="GO:0042330">
    <property type="term" value="P:taxis"/>
    <property type="evidence" value="ECO:0007669"/>
    <property type="project" value="InterPro"/>
</dbReference>
<organismHost>
    <name type="scientific">Potamochoerus larvatus</name>
    <name type="common">Bushpig</name>
    <dbReference type="NCBI Taxonomy" id="273792"/>
</organismHost>
<gene>
    <name evidence="2" type="primary">MGF 360-1L</name>
</gene>
<dbReference type="InterPro" id="IPR002595">
    <property type="entry name" value="ASFV_MGF360"/>
</dbReference>
<comment type="function">
    <text evidence="1">Plays a role in virus cell tropism, and may be required for efficient virus replication in macrophages.</text>
</comment>
<organism evidence="2 3">
    <name type="scientific">African swine fever virus</name>
    <name type="common">ASFV</name>
    <dbReference type="NCBI Taxonomy" id="10497"/>
    <lineage>
        <taxon>Viruses</taxon>
        <taxon>Varidnaviria</taxon>
        <taxon>Bamfordvirae</taxon>
        <taxon>Nucleocytoviricota</taxon>
        <taxon>Pokkesviricetes</taxon>
        <taxon>Asfuvirales</taxon>
        <taxon>Asfarviridae</taxon>
        <taxon>Asfivirus</taxon>
        <taxon>Asfivirus haemorrhagiae</taxon>
    </lineage>
</organism>
<organismHost>
    <name type="scientific">Phacochoerus aethiopicus</name>
    <name type="common">Warthog</name>
    <dbReference type="NCBI Taxonomy" id="85517"/>
</organismHost>
<dbReference type="Proteomes" id="UP000105860">
    <property type="component" value="Segment"/>
</dbReference>
<organismHost>
    <name type="scientific">Ornithodoros moubata</name>
    <name type="common">Soft tick</name>
    <name type="synonym">Argasid tick</name>
    <dbReference type="NCBI Taxonomy" id="6938"/>
</organismHost>
<name>A0A0C5AZ39_ASF</name>
<organismHost>
    <name type="scientific">Sus scrofa</name>
    <name type="common">Pig</name>
    <dbReference type="NCBI Taxonomy" id="9823"/>
</organismHost>
<organismHost>
    <name type="scientific">Ornithodoros</name>
    <name type="common">relapsing fever ticks</name>
    <dbReference type="NCBI Taxonomy" id="6937"/>
</organismHost>
<dbReference type="KEGG" id="vg:41901697"/>
<dbReference type="EMBL" id="KM111294">
    <property type="protein sequence ID" value="AJL34172.1"/>
    <property type="molecule type" value="Genomic_DNA"/>
</dbReference>
<proteinExistence type="predicted"/>
<reference evidence="2 3" key="1">
    <citation type="journal article" date="2015" name="Virus Genes">
        <title>Comparative analysis of the complete genome sequences of Kenyan African swine fever virus isolates within p72 genotypes IX and X.</title>
        <authorList>
            <person name="Bishop R.P."/>
            <person name="Fleischauer C."/>
            <person name="de Villiers E.P."/>
            <person name="Okoth E.A."/>
            <person name="Arias M."/>
            <person name="Gallardo C."/>
            <person name="Upton C."/>
        </authorList>
    </citation>
    <scope>NUCLEOTIDE SEQUENCE [LARGE SCALE GENOMIC DNA]</scope>
    <source>
        <strain evidence="2">Ken05/Tk1</strain>
    </source>
</reference>
<dbReference type="GeneID" id="41901697"/>
<organismHost>
    <name type="scientific">Phacochoerus africanus</name>
    <name type="common">Warthog</name>
    <dbReference type="NCBI Taxonomy" id="41426"/>
</organismHost>
<sequence>MSTPSSLQILVKRMLDFQHHVSEDDYCILERCGLWWHGGPIMLSTNDEDHQMIKSASFKDGLELNVALMKAVQENNHSLIELFIEWGADINFGLITVNTENIRSLCRELGAKEALNQWEVLDVFYTVKRFKSSNNIILCHELLSNNPLFLSENNVQLRRLINYNLRRISINFILDEISFSEKLTRFWYALVVQYNLTEAIQYFYQKYKQFKDWRLICGLAYNNVFDLHELYNKEKVGMDINQMMELACIYRYNYSTIYYCFMLGADINRAMITSVTKSYTGNLFFCIDLGATAFEECLEIAIQQNNIEFIKILIYKNYYSPDSSLLSLKITDPEKINILLDDETYESKNELIYKKSH</sequence>